<dbReference type="AlphaFoldDB" id="A0A2I0WPK1"/>
<dbReference type="Proteomes" id="UP000233837">
    <property type="component" value="Unassembled WGS sequence"/>
</dbReference>
<dbReference type="PANTHER" id="PTHR31579:SF90">
    <property type="entry name" value="OS11G0437600 PROTEIN"/>
    <property type="match status" value="1"/>
</dbReference>
<dbReference type="PANTHER" id="PTHR31579">
    <property type="entry name" value="OS03G0796600 PROTEIN"/>
    <property type="match status" value="1"/>
</dbReference>
<proteinExistence type="predicted"/>
<dbReference type="Pfam" id="PF04720">
    <property type="entry name" value="PDDEXK_6"/>
    <property type="match status" value="1"/>
</dbReference>
<dbReference type="EMBL" id="KZ502492">
    <property type="protein sequence ID" value="PKU77587.1"/>
    <property type="molecule type" value="Genomic_DNA"/>
</dbReference>
<dbReference type="NCBIfam" id="TIGR01615">
    <property type="entry name" value="A_thal_3542"/>
    <property type="match status" value="1"/>
</dbReference>
<dbReference type="InterPro" id="IPR006502">
    <property type="entry name" value="PDDEXK-like"/>
</dbReference>
<organism evidence="2 3">
    <name type="scientific">Dendrobium catenatum</name>
    <dbReference type="NCBI Taxonomy" id="906689"/>
    <lineage>
        <taxon>Eukaryota</taxon>
        <taxon>Viridiplantae</taxon>
        <taxon>Streptophyta</taxon>
        <taxon>Embryophyta</taxon>
        <taxon>Tracheophyta</taxon>
        <taxon>Spermatophyta</taxon>
        <taxon>Magnoliopsida</taxon>
        <taxon>Liliopsida</taxon>
        <taxon>Asparagales</taxon>
        <taxon>Orchidaceae</taxon>
        <taxon>Epidendroideae</taxon>
        <taxon>Malaxideae</taxon>
        <taxon>Dendrobiinae</taxon>
        <taxon>Dendrobium</taxon>
    </lineage>
</organism>
<gene>
    <name evidence="2" type="ORF">MA16_Dca013708</name>
</gene>
<keyword evidence="3" id="KW-1185">Reference proteome</keyword>
<sequence>MAIFVRAKHVTAPLDERVRARLRGEFPNYASSGSDHDGTASISDDPSCFSALLNGFIDSSADEGDDPDRNKDSDSEVDYSSTPMPINSTLALAGKLRDLLSPPPSDDPMRSRIISDVESAAAEVATLRLTGSAFRRALMGRLRERGYNAGICKARWDVGSGLTSGSYEYIDVVFLPAGEADRRYIVDLGFAAEFEVARPTEEYVIVATALPSVVVARPEEIRSAVRIMAEAATRSLKSRGMSVPPWRKKRYMMAKWLGFYRRTVNSFGVVVEAGGEGEVRWRAVGFGCGGEN</sequence>
<accession>A0A2I0WPK1</accession>
<protein>
    <recommendedName>
        <fullName evidence="4">DUF506 family protein</fullName>
    </recommendedName>
</protein>
<evidence type="ECO:0000256" key="1">
    <source>
        <dbReference type="SAM" id="MobiDB-lite"/>
    </source>
</evidence>
<evidence type="ECO:0008006" key="4">
    <source>
        <dbReference type="Google" id="ProtNLM"/>
    </source>
</evidence>
<name>A0A2I0WPK1_9ASPA</name>
<evidence type="ECO:0000313" key="2">
    <source>
        <dbReference type="EMBL" id="PKU77587.1"/>
    </source>
</evidence>
<feature type="region of interest" description="Disordered" evidence="1">
    <location>
        <begin position="60"/>
        <end position="85"/>
    </location>
</feature>
<dbReference type="OrthoDB" id="548115at2759"/>
<reference evidence="2 3" key="1">
    <citation type="journal article" date="2016" name="Sci. Rep.">
        <title>The Dendrobium catenatum Lindl. genome sequence provides insights into polysaccharide synthase, floral development and adaptive evolution.</title>
        <authorList>
            <person name="Zhang G.Q."/>
            <person name="Xu Q."/>
            <person name="Bian C."/>
            <person name="Tsai W.C."/>
            <person name="Yeh C.M."/>
            <person name="Liu K.W."/>
            <person name="Yoshida K."/>
            <person name="Zhang L.S."/>
            <person name="Chang S.B."/>
            <person name="Chen F."/>
            <person name="Shi Y."/>
            <person name="Su Y.Y."/>
            <person name="Zhang Y.Q."/>
            <person name="Chen L.J."/>
            <person name="Yin Y."/>
            <person name="Lin M."/>
            <person name="Huang H."/>
            <person name="Deng H."/>
            <person name="Wang Z.W."/>
            <person name="Zhu S.L."/>
            <person name="Zhao X."/>
            <person name="Deng C."/>
            <person name="Niu S.C."/>
            <person name="Huang J."/>
            <person name="Wang M."/>
            <person name="Liu G.H."/>
            <person name="Yang H.J."/>
            <person name="Xiao X.J."/>
            <person name="Hsiao Y.Y."/>
            <person name="Wu W.L."/>
            <person name="Chen Y.Y."/>
            <person name="Mitsuda N."/>
            <person name="Ohme-Takagi M."/>
            <person name="Luo Y.B."/>
            <person name="Van de Peer Y."/>
            <person name="Liu Z.J."/>
        </authorList>
    </citation>
    <scope>NUCLEOTIDE SEQUENCE [LARGE SCALE GENOMIC DNA]</scope>
    <source>
        <tissue evidence="2">The whole plant</tissue>
    </source>
</reference>
<reference evidence="2 3" key="2">
    <citation type="journal article" date="2017" name="Nature">
        <title>The Apostasia genome and the evolution of orchids.</title>
        <authorList>
            <person name="Zhang G.Q."/>
            <person name="Liu K.W."/>
            <person name="Li Z."/>
            <person name="Lohaus R."/>
            <person name="Hsiao Y.Y."/>
            <person name="Niu S.C."/>
            <person name="Wang J.Y."/>
            <person name="Lin Y.C."/>
            <person name="Xu Q."/>
            <person name="Chen L.J."/>
            <person name="Yoshida K."/>
            <person name="Fujiwara S."/>
            <person name="Wang Z.W."/>
            <person name="Zhang Y.Q."/>
            <person name="Mitsuda N."/>
            <person name="Wang M."/>
            <person name="Liu G.H."/>
            <person name="Pecoraro L."/>
            <person name="Huang H.X."/>
            <person name="Xiao X.J."/>
            <person name="Lin M."/>
            <person name="Wu X.Y."/>
            <person name="Wu W.L."/>
            <person name="Chen Y.Y."/>
            <person name="Chang S.B."/>
            <person name="Sakamoto S."/>
            <person name="Ohme-Takagi M."/>
            <person name="Yagi M."/>
            <person name="Zeng S.J."/>
            <person name="Shen C.Y."/>
            <person name="Yeh C.M."/>
            <person name="Luo Y.B."/>
            <person name="Tsai W.C."/>
            <person name="Van de Peer Y."/>
            <person name="Liu Z.J."/>
        </authorList>
    </citation>
    <scope>NUCLEOTIDE SEQUENCE [LARGE SCALE GENOMIC DNA]</scope>
    <source>
        <tissue evidence="2">The whole plant</tissue>
    </source>
</reference>
<evidence type="ECO:0000313" key="3">
    <source>
        <dbReference type="Proteomes" id="UP000233837"/>
    </source>
</evidence>